<keyword evidence="3" id="KW-0560">Oxidoreductase</keyword>
<dbReference type="GO" id="GO:0008379">
    <property type="term" value="F:thioredoxin peroxidase activity"/>
    <property type="evidence" value="ECO:0007669"/>
    <property type="project" value="TreeGrafter"/>
</dbReference>
<evidence type="ECO:0000256" key="3">
    <source>
        <dbReference type="ARBA" id="ARBA00023002"/>
    </source>
</evidence>
<dbReference type="OrthoDB" id="185659at2759"/>
<evidence type="ECO:0000256" key="1">
    <source>
        <dbReference type="ARBA" id="ARBA00009796"/>
    </source>
</evidence>
<name>A0A0L7RJI5_9HYME</name>
<evidence type="ECO:0000259" key="6">
    <source>
        <dbReference type="PROSITE" id="PS51352"/>
    </source>
</evidence>
<organism evidence="7 8">
    <name type="scientific">Habropoda laboriosa</name>
    <dbReference type="NCBI Taxonomy" id="597456"/>
    <lineage>
        <taxon>Eukaryota</taxon>
        <taxon>Metazoa</taxon>
        <taxon>Ecdysozoa</taxon>
        <taxon>Arthropoda</taxon>
        <taxon>Hexapoda</taxon>
        <taxon>Insecta</taxon>
        <taxon>Pterygota</taxon>
        <taxon>Neoptera</taxon>
        <taxon>Endopterygota</taxon>
        <taxon>Hymenoptera</taxon>
        <taxon>Apocrita</taxon>
        <taxon>Aculeata</taxon>
        <taxon>Apoidea</taxon>
        <taxon>Anthophila</taxon>
        <taxon>Apidae</taxon>
        <taxon>Habropoda</taxon>
    </lineage>
</organism>
<feature type="domain" description="Thioredoxin" evidence="6">
    <location>
        <begin position="49"/>
        <end position="175"/>
    </location>
</feature>
<reference evidence="7 8" key="1">
    <citation type="submission" date="2015-07" db="EMBL/GenBank/DDBJ databases">
        <title>The genome of Habropoda laboriosa.</title>
        <authorList>
            <person name="Pan H."/>
            <person name="Kapheim K."/>
        </authorList>
    </citation>
    <scope>NUCLEOTIDE SEQUENCE [LARGE SCALE GENOMIC DNA]</scope>
    <source>
        <strain evidence="7">0110345459</strain>
    </source>
</reference>
<keyword evidence="8" id="KW-1185">Reference proteome</keyword>
<dbReference type="AlphaFoldDB" id="A0A0L7RJI5"/>
<evidence type="ECO:0000256" key="2">
    <source>
        <dbReference type="ARBA" id="ARBA00013017"/>
    </source>
</evidence>
<dbReference type="SUPFAM" id="SSF52833">
    <property type="entry name" value="Thioredoxin-like"/>
    <property type="match status" value="1"/>
</dbReference>
<comment type="similarity">
    <text evidence="1">Belongs to the peroxiredoxin family. AhpC/Prx1 subfamily.</text>
</comment>
<dbReference type="Pfam" id="PF00578">
    <property type="entry name" value="AhpC-TSA"/>
    <property type="match status" value="1"/>
</dbReference>
<dbReference type="GO" id="GO:0005739">
    <property type="term" value="C:mitochondrion"/>
    <property type="evidence" value="ECO:0007669"/>
    <property type="project" value="TreeGrafter"/>
</dbReference>
<evidence type="ECO:0000313" key="7">
    <source>
        <dbReference type="EMBL" id="KOC70958.1"/>
    </source>
</evidence>
<sequence length="209" mass="23375">MLRLLACLRPQTCKAVFAATSSFVKTKHPTLVEHARNFCVSTNLFSCQLQIQQPAPEFSGTAVVDGGFEEIKLSDYKGKYVVLFFYPLDFTFVCPTELIAFSEKIKEFKALNTQVIGASTDSHFSHLAWTTTPRKQGGLGGNLDKEGILRHLSVNDLPVGRSVDETLRLIKAFQFVEKHGEVCPANWQPDSKTIKPNPKDSKEYFESVN</sequence>
<feature type="compositionally biased region" description="Basic and acidic residues" evidence="5">
    <location>
        <begin position="197"/>
        <end position="209"/>
    </location>
</feature>
<gene>
    <name evidence="7" type="ORF">WH47_04944</name>
</gene>
<dbReference type="InterPro" id="IPR050217">
    <property type="entry name" value="Peroxiredoxin"/>
</dbReference>
<evidence type="ECO:0000256" key="5">
    <source>
        <dbReference type="SAM" id="MobiDB-lite"/>
    </source>
</evidence>
<dbReference type="STRING" id="597456.A0A0L7RJI5"/>
<proteinExistence type="inferred from homology"/>
<dbReference type="PANTHER" id="PTHR10681:SF128">
    <property type="entry name" value="THIOREDOXIN-DEPENDENT PEROXIDE REDUCTASE, MITOCHONDRIAL"/>
    <property type="match status" value="1"/>
</dbReference>
<evidence type="ECO:0000256" key="4">
    <source>
        <dbReference type="ARBA" id="ARBA00049091"/>
    </source>
</evidence>
<dbReference type="EMBL" id="KQ414581">
    <property type="protein sequence ID" value="KOC70958.1"/>
    <property type="molecule type" value="Genomic_DNA"/>
</dbReference>
<dbReference type="Proteomes" id="UP000053825">
    <property type="component" value="Unassembled WGS sequence"/>
</dbReference>
<dbReference type="EC" id="1.11.1.24" evidence="2"/>
<feature type="region of interest" description="Disordered" evidence="5">
    <location>
        <begin position="187"/>
        <end position="209"/>
    </location>
</feature>
<evidence type="ECO:0000313" key="8">
    <source>
        <dbReference type="Proteomes" id="UP000053825"/>
    </source>
</evidence>
<dbReference type="InterPro" id="IPR036249">
    <property type="entry name" value="Thioredoxin-like_sf"/>
</dbReference>
<dbReference type="PROSITE" id="PS51352">
    <property type="entry name" value="THIOREDOXIN_2"/>
    <property type="match status" value="1"/>
</dbReference>
<protein>
    <recommendedName>
        <fullName evidence="2">thioredoxin-dependent peroxiredoxin</fullName>
        <ecNumber evidence="2">1.11.1.24</ecNumber>
    </recommendedName>
</protein>
<dbReference type="PANTHER" id="PTHR10681">
    <property type="entry name" value="THIOREDOXIN PEROXIDASE"/>
    <property type="match status" value="1"/>
</dbReference>
<dbReference type="CDD" id="cd03015">
    <property type="entry name" value="PRX_Typ2cys"/>
    <property type="match status" value="1"/>
</dbReference>
<dbReference type="InterPro" id="IPR013766">
    <property type="entry name" value="Thioredoxin_domain"/>
</dbReference>
<dbReference type="GO" id="GO:0045454">
    <property type="term" value="P:cell redox homeostasis"/>
    <property type="evidence" value="ECO:0007669"/>
    <property type="project" value="TreeGrafter"/>
</dbReference>
<comment type="catalytic activity">
    <reaction evidence="4">
        <text>a hydroperoxide + [thioredoxin]-dithiol = an alcohol + [thioredoxin]-disulfide + H2O</text>
        <dbReference type="Rhea" id="RHEA:62620"/>
        <dbReference type="Rhea" id="RHEA-COMP:10698"/>
        <dbReference type="Rhea" id="RHEA-COMP:10700"/>
        <dbReference type="ChEBI" id="CHEBI:15377"/>
        <dbReference type="ChEBI" id="CHEBI:29950"/>
        <dbReference type="ChEBI" id="CHEBI:30879"/>
        <dbReference type="ChEBI" id="CHEBI:35924"/>
        <dbReference type="ChEBI" id="CHEBI:50058"/>
        <dbReference type="EC" id="1.11.1.24"/>
    </reaction>
</comment>
<dbReference type="GO" id="GO:0042744">
    <property type="term" value="P:hydrogen peroxide catabolic process"/>
    <property type="evidence" value="ECO:0007669"/>
    <property type="project" value="TreeGrafter"/>
</dbReference>
<accession>A0A0L7RJI5</accession>
<dbReference type="InterPro" id="IPR000866">
    <property type="entry name" value="AhpC/TSA"/>
</dbReference>
<dbReference type="Gene3D" id="3.40.30.10">
    <property type="entry name" value="Glutaredoxin"/>
    <property type="match status" value="2"/>
</dbReference>
<dbReference type="GO" id="GO:0005829">
    <property type="term" value="C:cytosol"/>
    <property type="evidence" value="ECO:0007669"/>
    <property type="project" value="TreeGrafter"/>
</dbReference>
<dbReference type="GO" id="GO:0006979">
    <property type="term" value="P:response to oxidative stress"/>
    <property type="evidence" value="ECO:0007669"/>
    <property type="project" value="TreeGrafter"/>
</dbReference>
<dbReference type="GO" id="GO:0033554">
    <property type="term" value="P:cellular response to stress"/>
    <property type="evidence" value="ECO:0007669"/>
    <property type="project" value="TreeGrafter"/>
</dbReference>